<dbReference type="EMBL" id="JBFOLK010000013">
    <property type="protein sequence ID" value="KAL2465352.1"/>
    <property type="molecule type" value="Genomic_DNA"/>
</dbReference>
<dbReference type="AlphaFoldDB" id="A0ABD1PNZ9"/>
<evidence type="ECO:0000259" key="1">
    <source>
        <dbReference type="Pfam" id="PF12937"/>
    </source>
</evidence>
<dbReference type="Proteomes" id="UP001604336">
    <property type="component" value="Unassembled WGS sequence"/>
</dbReference>
<proteinExistence type="predicted"/>
<protein>
    <submittedName>
        <fullName evidence="2">F-box protein</fullName>
    </submittedName>
</protein>
<feature type="domain" description="F-box" evidence="1">
    <location>
        <begin position="138"/>
        <end position="177"/>
    </location>
</feature>
<dbReference type="Gene3D" id="1.20.1280.50">
    <property type="match status" value="1"/>
</dbReference>
<accession>A0ABD1PNZ9</accession>
<reference evidence="3" key="1">
    <citation type="submission" date="2024-07" db="EMBL/GenBank/DDBJ databases">
        <title>Two chromosome-level genome assemblies of Korean endemic species Abeliophyllum distichum and Forsythia ovata (Oleaceae).</title>
        <authorList>
            <person name="Jang H."/>
        </authorList>
    </citation>
    <scope>NUCLEOTIDE SEQUENCE [LARGE SCALE GENOMIC DNA]</scope>
</reference>
<organism evidence="2 3">
    <name type="scientific">Abeliophyllum distichum</name>
    <dbReference type="NCBI Taxonomy" id="126358"/>
    <lineage>
        <taxon>Eukaryota</taxon>
        <taxon>Viridiplantae</taxon>
        <taxon>Streptophyta</taxon>
        <taxon>Embryophyta</taxon>
        <taxon>Tracheophyta</taxon>
        <taxon>Spermatophyta</taxon>
        <taxon>Magnoliopsida</taxon>
        <taxon>eudicotyledons</taxon>
        <taxon>Gunneridae</taxon>
        <taxon>Pentapetalae</taxon>
        <taxon>asterids</taxon>
        <taxon>lamiids</taxon>
        <taxon>Lamiales</taxon>
        <taxon>Oleaceae</taxon>
        <taxon>Forsythieae</taxon>
        <taxon>Abeliophyllum</taxon>
    </lineage>
</organism>
<gene>
    <name evidence="2" type="ORF">Adt_41203</name>
</gene>
<dbReference type="PANTHER" id="PTHR39741">
    <property type="entry name" value="F-BOX DOMAIN CONTAINING PROTEIN, EXPRESSED"/>
    <property type="match status" value="1"/>
</dbReference>
<dbReference type="Pfam" id="PF12937">
    <property type="entry name" value="F-box-like"/>
    <property type="match status" value="1"/>
</dbReference>
<comment type="caution">
    <text evidence="2">The sequence shown here is derived from an EMBL/GenBank/DDBJ whole genome shotgun (WGS) entry which is preliminary data.</text>
</comment>
<dbReference type="PANTHER" id="PTHR39741:SF14">
    <property type="entry name" value="F-BOX DOMAIN-CONTAINING PROTEIN"/>
    <property type="match status" value="1"/>
</dbReference>
<dbReference type="InterPro" id="IPR001810">
    <property type="entry name" value="F-box_dom"/>
</dbReference>
<evidence type="ECO:0000313" key="2">
    <source>
        <dbReference type="EMBL" id="KAL2465352.1"/>
    </source>
</evidence>
<name>A0ABD1PNZ9_9LAMI</name>
<dbReference type="SUPFAM" id="SSF81383">
    <property type="entry name" value="F-box domain"/>
    <property type="match status" value="1"/>
</dbReference>
<evidence type="ECO:0000313" key="3">
    <source>
        <dbReference type="Proteomes" id="UP001604336"/>
    </source>
</evidence>
<dbReference type="InterPro" id="IPR055336">
    <property type="entry name" value="At4g00755-like"/>
</dbReference>
<sequence>MARHFGASSNTVVNERDLDIIQPFDHHQDIDISRSVTTLGYEDLPDFSVSLSCGGGMCLRKEQKLWLSTSGYPPPFSEASTTTRIAPSVGAKLLGQHSAERNQEATVYVGNLDTKSERMDHLKMETCIDFLQCLEADMSLRILSCLVDPADLVRAGAVSRFWHQFVIANGLTKQLCLKMYPQLSNIVSIDKMNDGTIRSADYEYNDDMEWKILERDHKVYASLCQALTKSNLSPMDCIENAIWASSTDNYPDESVVNTLNPKDRFIRRASYWSSTGQNDPDVPETLIYKLRDGIWLVTEIDIQPFEAFFQPGKPIYSAKYVRFRISHPKSPREIESNLKHLPMQKPSDDMFRWTYTSPEFPMTQENCLQPFKLPEPVLCTGGYLQIELLGRVQRQETDGLFYICVCHVRVLGRPLYPAFDVEILKPHENFLLKYIPEALSSVLKSFSRDEIPLLRQLEDKMKWERVSLLENLLRGIQHGPNNPFGWGDEDDEELDEVLIL</sequence>
<keyword evidence="3" id="KW-1185">Reference proteome</keyword>
<dbReference type="InterPro" id="IPR036047">
    <property type="entry name" value="F-box-like_dom_sf"/>
</dbReference>